<organism evidence="1 2">
    <name type="scientific">Rubritalea tangerina</name>
    <dbReference type="NCBI Taxonomy" id="430798"/>
    <lineage>
        <taxon>Bacteria</taxon>
        <taxon>Pseudomonadati</taxon>
        <taxon>Verrucomicrobiota</taxon>
        <taxon>Verrucomicrobiia</taxon>
        <taxon>Verrucomicrobiales</taxon>
        <taxon>Rubritaleaceae</taxon>
        <taxon>Rubritalea</taxon>
    </lineage>
</organism>
<protein>
    <submittedName>
        <fullName evidence="1">Uncharacterized protein</fullName>
    </submittedName>
</protein>
<gene>
    <name evidence="1" type="ORF">ACFSW8_13575</name>
</gene>
<sequence>MTTLVDNNDKEVAVDAVVAATELELLVELTAKERIGPAMLVQNLLPILEEEPGLLVDVVLQLTDPNRDFTVVAPEEYQKAYAAVLTAPRVRARQVLLRALADSANRAGYAGLENQAA</sequence>
<reference evidence="2" key="1">
    <citation type="journal article" date="2019" name="Int. J. Syst. Evol. Microbiol.">
        <title>The Global Catalogue of Microorganisms (GCM) 10K type strain sequencing project: providing services to taxonomists for standard genome sequencing and annotation.</title>
        <authorList>
            <consortium name="The Broad Institute Genomics Platform"/>
            <consortium name="The Broad Institute Genome Sequencing Center for Infectious Disease"/>
            <person name="Wu L."/>
            <person name="Ma J."/>
        </authorList>
    </citation>
    <scope>NUCLEOTIDE SEQUENCE [LARGE SCALE GENOMIC DNA]</scope>
    <source>
        <strain evidence="2">CCUG 57942</strain>
    </source>
</reference>
<comment type="caution">
    <text evidence="1">The sequence shown here is derived from an EMBL/GenBank/DDBJ whole genome shotgun (WGS) entry which is preliminary data.</text>
</comment>
<dbReference type="RefSeq" id="WP_377088884.1">
    <property type="nucleotide sequence ID" value="NZ_JBHSJL010000014.1"/>
</dbReference>
<dbReference type="Proteomes" id="UP001597389">
    <property type="component" value="Unassembled WGS sequence"/>
</dbReference>
<dbReference type="EMBL" id="JBHUJB010000061">
    <property type="protein sequence ID" value="MFD2159932.1"/>
    <property type="molecule type" value="Genomic_DNA"/>
</dbReference>
<accession>A0ABW4ZDP8</accession>
<evidence type="ECO:0000313" key="2">
    <source>
        <dbReference type="Proteomes" id="UP001597389"/>
    </source>
</evidence>
<evidence type="ECO:0000313" key="1">
    <source>
        <dbReference type="EMBL" id="MFD2159932.1"/>
    </source>
</evidence>
<proteinExistence type="predicted"/>
<name>A0ABW4ZDP8_9BACT</name>
<keyword evidence="2" id="KW-1185">Reference proteome</keyword>